<dbReference type="KEGG" id="npz:ACX27_17940"/>
<feature type="transmembrane region" description="Helical" evidence="1">
    <location>
        <begin position="59"/>
        <end position="84"/>
    </location>
</feature>
<feature type="transmembrane region" description="Helical" evidence="1">
    <location>
        <begin position="14"/>
        <end position="39"/>
    </location>
</feature>
<dbReference type="RefSeq" id="WP_062294819.1">
    <property type="nucleotide sequence ID" value="NZ_CP012036.1"/>
</dbReference>
<keyword evidence="1" id="KW-0812">Transmembrane</keyword>
<keyword evidence="1" id="KW-1133">Transmembrane helix</keyword>
<name>A0A0M4TXT1_9NOSO</name>
<dbReference type="PATRIC" id="fig|224013.5.peg.4287"/>
<dbReference type="Proteomes" id="UP000062645">
    <property type="component" value="Chromosome"/>
</dbReference>
<dbReference type="OrthoDB" id="491403at2"/>
<accession>A0A0M4TXT1</accession>
<protein>
    <submittedName>
        <fullName evidence="2">Uncharacterized protein</fullName>
    </submittedName>
</protein>
<dbReference type="EMBL" id="CP012036">
    <property type="protein sequence ID" value="ALF54301.1"/>
    <property type="molecule type" value="Genomic_DNA"/>
</dbReference>
<reference evidence="3" key="1">
    <citation type="submission" date="2015-07" db="EMBL/GenBank/DDBJ databases">
        <title>Genome Of Nitrogen-Fixing Cyanobacterium Nostoc piscinale CENA21 From Solimoes/Amazon River Floodplain Sediments And Comparative Genomics To Uncover Biosynthetic Natural Products Potential.</title>
        <authorList>
            <person name="Leao T.F."/>
            <person name="Leao P.N."/>
            <person name="Guimaraes P.I."/>
            <person name="de Melo A.G.C."/>
            <person name="Ramos R.T.J."/>
            <person name="Silva A."/>
            <person name="Fiore M.F."/>
            <person name="Schneider M.P.C."/>
        </authorList>
    </citation>
    <scope>NUCLEOTIDE SEQUENCE [LARGE SCALE GENOMIC DNA]</scope>
    <source>
        <strain evidence="3">CENA21</strain>
    </source>
</reference>
<proteinExistence type="predicted"/>
<evidence type="ECO:0000256" key="1">
    <source>
        <dbReference type="SAM" id="Phobius"/>
    </source>
</evidence>
<evidence type="ECO:0000313" key="3">
    <source>
        <dbReference type="Proteomes" id="UP000062645"/>
    </source>
</evidence>
<feature type="transmembrane region" description="Helical" evidence="1">
    <location>
        <begin position="161"/>
        <end position="183"/>
    </location>
</feature>
<sequence>MSDKNSLSLVLGRWMLLTVIGFIIGGFVGTGVGLIAISIGSMLLPSLALPGLYGQNLLYVVHGSMVAAAVVAGVVIGIFQWFVLQRWFTNCFWWILASAFSWVGIAFTIAFVMSTTWGVGQTLSLWDNRGAIASSITGLIIAALVMGILQSLALRLKLPQAALWIVMNIVVFLIAAIIIIFGVRNLAGIYSLPVFLVAYSPIYAAISGVTIIRVRA</sequence>
<keyword evidence="1" id="KW-0472">Membrane</keyword>
<evidence type="ECO:0000313" key="2">
    <source>
        <dbReference type="EMBL" id="ALF54301.1"/>
    </source>
</evidence>
<feature type="transmembrane region" description="Helical" evidence="1">
    <location>
        <begin position="189"/>
        <end position="212"/>
    </location>
</feature>
<feature type="transmembrane region" description="Helical" evidence="1">
    <location>
        <begin position="91"/>
        <end position="111"/>
    </location>
</feature>
<reference evidence="2 3" key="2">
    <citation type="journal article" date="2016" name="Genome Announc.">
        <title>Draft Genome Sequence of the N2-Fixing Cyanobacterium Nostoc piscinale CENA21, Isolated from the Brazilian Amazon Floodplain.</title>
        <authorList>
            <person name="Leao T."/>
            <person name="Guimaraes P.I."/>
            <person name="de Melo A.G."/>
            <person name="Ramos R.T."/>
            <person name="Leao P.N."/>
            <person name="Silva A."/>
            <person name="Fiore M.F."/>
            <person name="Schneider M.P."/>
        </authorList>
    </citation>
    <scope>NUCLEOTIDE SEQUENCE [LARGE SCALE GENOMIC DNA]</scope>
    <source>
        <strain evidence="2 3">CENA21</strain>
    </source>
</reference>
<gene>
    <name evidence="2" type="ORF">ACX27_17940</name>
</gene>
<organism evidence="2 3">
    <name type="scientific">Nostoc piscinale CENA21</name>
    <dbReference type="NCBI Taxonomy" id="224013"/>
    <lineage>
        <taxon>Bacteria</taxon>
        <taxon>Bacillati</taxon>
        <taxon>Cyanobacteriota</taxon>
        <taxon>Cyanophyceae</taxon>
        <taxon>Nostocales</taxon>
        <taxon>Nostocaceae</taxon>
        <taxon>Nostoc</taxon>
    </lineage>
</organism>
<dbReference type="AlphaFoldDB" id="A0A0M4TXT1"/>
<feature type="transmembrane region" description="Helical" evidence="1">
    <location>
        <begin position="131"/>
        <end position="149"/>
    </location>
</feature>
<dbReference type="STRING" id="224013.ACX27_17940"/>
<keyword evidence="3" id="KW-1185">Reference proteome</keyword>